<sequence>MKNVMNKILLEDCVNKKTKNVQLSLWLNCEKQDVEVSSPSIKKTRIKKLAIGAAPYGKDCQIHKNYEHSDWQKYGTGLPMGGEQDLPEKCSVGYVISNLLDCHCVEIALVSGERVKQQILLELHFFEDYLALTALLGRQNAEVLADRLSAKYRRIKSRNYNRLPIVLTLKGVEYQVSVKPHDWSGLDQTAECLEDLSAGLNIKQDSDIKRLTRLSLAQKTNFEKLSESLGLNVKLEAVGCNGTGTIISKLLTAWVEKKAPSTPELVNLIEMTPHQIHH</sequence>
<proteinExistence type="predicted"/>
<dbReference type="RefSeq" id="YP_009306432.1">
    <property type="nucleotide sequence ID" value="NC_031368.1"/>
</dbReference>
<accession>A0A1C9JBW2</accession>
<dbReference type="EMBL" id="KX808498">
    <property type="protein sequence ID" value="AOP19336.1"/>
    <property type="molecule type" value="Genomic_DNA"/>
</dbReference>
<keyword evidence="1" id="KW-0150">Chloroplast</keyword>
<dbReference type="GeneID" id="29288857"/>
<organism evidence="1">
    <name type="scientific">Caulerpa cliftonii</name>
    <dbReference type="NCBI Taxonomy" id="1004391"/>
    <lineage>
        <taxon>Eukaryota</taxon>
        <taxon>Viridiplantae</taxon>
        <taxon>Chlorophyta</taxon>
        <taxon>core chlorophytes</taxon>
        <taxon>Ulvophyceae</taxon>
        <taxon>TCBD clade</taxon>
        <taxon>Bryopsidales</taxon>
        <taxon>Halimedineae</taxon>
        <taxon>Caulerpaceae</taxon>
        <taxon>Caulerpa</taxon>
    </lineage>
</organism>
<protein>
    <submittedName>
        <fullName evidence="1">Uncharacterized protein</fullName>
    </submittedName>
</protein>
<name>A0A1C9JBW2_9CHLO</name>
<evidence type="ECO:0000313" key="1">
    <source>
        <dbReference type="EMBL" id="AOP19336.1"/>
    </source>
</evidence>
<gene>
    <name evidence="1" type="primary">orf278</name>
</gene>
<dbReference type="AlphaFoldDB" id="A0A1C9JBW2"/>
<geneLocation type="chloroplast" evidence="1"/>
<reference evidence="1" key="1">
    <citation type="journal article" date="2016" name="Genome Biol. Evol.">
        <title>Evolutionary Dynamics of Chloroplast Genomes in Low Light: A Case Study of the Endolithic Green Alga Ostreobium quekettii.</title>
        <authorList>
            <person name="R Marcelino V."/>
            <person name="Cremen M.C."/>
            <person name="Jackson C.J."/>
            <person name="Larkum A.A."/>
            <person name="Verbruggen H."/>
        </authorList>
    </citation>
    <scope>NUCLEOTIDE SEQUENCE</scope>
</reference>
<keyword evidence="1" id="KW-0934">Plastid</keyword>
<reference evidence="1" key="2">
    <citation type="submission" date="2016-08" db="EMBL/GenBank/DDBJ databases">
        <authorList>
            <person name="Seilhamer J.J."/>
        </authorList>
    </citation>
    <scope>NUCLEOTIDE SEQUENCE</scope>
</reference>